<dbReference type="SUPFAM" id="SSF48452">
    <property type="entry name" value="TPR-like"/>
    <property type="match status" value="3"/>
</dbReference>
<dbReference type="PANTHER" id="PTHR19959:SF119">
    <property type="entry name" value="FUNGAL LIPASE-LIKE DOMAIN-CONTAINING PROTEIN"/>
    <property type="match status" value="1"/>
</dbReference>
<dbReference type="PROSITE" id="PS50293">
    <property type="entry name" value="TPR_REGION"/>
    <property type="match status" value="1"/>
</dbReference>
<evidence type="ECO:0000313" key="2">
    <source>
        <dbReference type="EMBL" id="CAH1802153.1"/>
    </source>
</evidence>
<keyword evidence="3" id="KW-1185">Reference proteome</keyword>
<dbReference type="PROSITE" id="PS50005">
    <property type="entry name" value="TPR"/>
    <property type="match status" value="4"/>
</dbReference>
<dbReference type="InterPro" id="IPR011990">
    <property type="entry name" value="TPR-like_helical_dom_sf"/>
</dbReference>
<proteinExistence type="predicted"/>
<feature type="repeat" description="TPR" evidence="1">
    <location>
        <begin position="16"/>
        <end position="49"/>
    </location>
</feature>
<dbReference type="OrthoDB" id="6157642at2759"/>
<dbReference type="Pfam" id="PF13424">
    <property type="entry name" value="TPR_12"/>
    <property type="match status" value="1"/>
</dbReference>
<gene>
    <name evidence="2" type="ORF">OFUS_LOCUS25865</name>
</gene>
<evidence type="ECO:0000313" key="3">
    <source>
        <dbReference type="Proteomes" id="UP000749559"/>
    </source>
</evidence>
<comment type="caution">
    <text evidence="2">The sequence shown here is derived from an EMBL/GenBank/DDBJ whole genome shotgun (WGS) entry which is preliminary data.</text>
</comment>
<dbReference type="Pfam" id="PF13181">
    <property type="entry name" value="TPR_8"/>
    <property type="match status" value="1"/>
</dbReference>
<name>A0A8S4Q5V6_OWEFU</name>
<organism evidence="2 3">
    <name type="scientific">Owenia fusiformis</name>
    <name type="common">Polychaete worm</name>
    <dbReference type="NCBI Taxonomy" id="6347"/>
    <lineage>
        <taxon>Eukaryota</taxon>
        <taxon>Metazoa</taxon>
        <taxon>Spiralia</taxon>
        <taxon>Lophotrochozoa</taxon>
        <taxon>Annelida</taxon>
        <taxon>Polychaeta</taxon>
        <taxon>Sedentaria</taxon>
        <taxon>Canalipalpata</taxon>
        <taxon>Sabellida</taxon>
        <taxon>Oweniida</taxon>
        <taxon>Oweniidae</taxon>
        <taxon>Owenia</taxon>
    </lineage>
</organism>
<evidence type="ECO:0000256" key="1">
    <source>
        <dbReference type="PROSITE-ProRule" id="PRU00339"/>
    </source>
</evidence>
<sequence>MDTFTLTNTVTGKCFEENAMIDGLVYMRLLRYTDAVTSFSKVLEETPHDMITLSYLCTVYCAMNENDKACAISKSAIEYAEKNDVDQSLILRMKCQLGLANLYTYGDYKLANKLFHELLDNDVIIPNKLDHGTLLLNLAYSYSGMGNADKSIELNRKAIAVMEGNDSSTLAVAYNNLGTTLAREKKDTKNGLQYLQKALMMRYRLFGNVPNVVIKENLYLLAHVWFQLGNVQRGKQMAIESYEMQKHLQKINNVKEDPTWNLNIIGYAYLKTYENEQAIEYFKEAIAIKLASPSEHQRQYSELLAILYNNLGYSYHNSGDINAALKNYEKALEWMIDTQTEFFSLYGYFSLKARILYNIGNAHIKQGEYRKAIDNLQRSTELRDEHVDVDTFEALDLVMSVSALATTLSLQGGLPEASVQLTRSLKQLDNIPDEQKTSYLDMGKIYNKIGTASRVLNNHKEAMVYHQLALDTARQIYGKDTESLILLAEVQVELHEKPGTVKHNLTCATKMLNAMHKGQSHPDLEYIDKLLSKLET</sequence>
<feature type="repeat" description="TPR" evidence="1">
    <location>
        <begin position="259"/>
        <end position="292"/>
    </location>
</feature>
<reference evidence="2" key="1">
    <citation type="submission" date="2022-03" db="EMBL/GenBank/DDBJ databases">
        <authorList>
            <person name="Martin C."/>
        </authorList>
    </citation>
    <scope>NUCLEOTIDE SEQUENCE</scope>
</reference>
<keyword evidence="1" id="KW-0802">TPR repeat</keyword>
<dbReference type="PANTHER" id="PTHR19959">
    <property type="entry name" value="KINESIN LIGHT CHAIN"/>
    <property type="match status" value="1"/>
</dbReference>
<dbReference type="InterPro" id="IPR019734">
    <property type="entry name" value="TPR_rpt"/>
</dbReference>
<dbReference type="Gene3D" id="1.25.40.10">
    <property type="entry name" value="Tetratricopeptide repeat domain"/>
    <property type="match status" value="4"/>
</dbReference>
<dbReference type="EMBL" id="CAIIXF020000012">
    <property type="protein sequence ID" value="CAH1802153.1"/>
    <property type="molecule type" value="Genomic_DNA"/>
</dbReference>
<dbReference type="Pfam" id="PF13374">
    <property type="entry name" value="TPR_10"/>
    <property type="match status" value="1"/>
</dbReference>
<feature type="repeat" description="TPR" evidence="1">
    <location>
        <begin position="305"/>
        <end position="338"/>
    </location>
</feature>
<protein>
    <submittedName>
        <fullName evidence="2">Uncharacterized protein</fullName>
    </submittedName>
</protein>
<dbReference type="Proteomes" id="UP000749559">
    <property type="component" value="Unassembled WGS sequence"/>
</dbReference>
<accession>A0A8S4Q5V6</accession>
<dbReference type="SMART" id="SM00028">
    <property type="entry name" value="TPR"/>
    <property type="match status" value="8"/>
</dbReference>
<feature type="repeat" description="TPR" evidence="1">
    <location>
        <begin position="353"/>
        <end position="386"/>
    </location>
</feature>
<dbReference type="AlphaFoldDB" id="A0A8S4Q5V6"/>